<dbReference type="RefSeq" id="WP_318797781.1">
    <property type="nucleotide sequence ID" value="NZ_JARUJP010000007.1"/>
</dbReference>
<sequence length="71" mass="8244">MFNYYKRIAQYANDLENDGKVSKANQIREILRNENRCILCGSKMIFSNGFWSCNNCIIGNCAKIEQQQDCN</sequence>
<name>A0ABU4JSK3_9CLOT</name>
<accession>A0ABU4JSK3</accession>
<gene>
    <name evidence="1" type="ORF">P8V03_07890</name>
</gene>
<dbReference type="Proteomes" id="UP001281656">
    <property type="component" value="Unassembled WGS sequence"/>
</dbReference>
<keyword evidence="2" id="KW-1185">Reference proteome</keyword>
<evidence type="ECO:0000313" key="1">
    <source>
        <dbReference type="EMBL" id="MDW8801076.1"/>
    </source>
</evidence>
<dbReference type="EMBL" id="JARUJP010000007">
    <property type="protein sequence ID" value="MDW8801076.1"/>
    <property type="molecule type" value="Genomic_DNA"/>
</dbReference>
<protein>
    <submittedName>
        <fullName evidence="1">Uncharacterized protein</fullName>
    </submittedName>
</protein>
<proteinExistence type="predicted"/>
<reference evidence="1 2" key="1">
    <citation type="submission" date="2023-04" db="EMBL/GenBank/DDBJ databases">
        <title>Clostridium tannerae sp. nov., isolated from the fecal material of an alpaca.</title>
        <authorList>
            <person name="Miller S."/>
            <person name="Hendry M."/>
            <person name="King J."/>
            <person name="Sankaranarayanan K."/>
            <person name="Lawson P.A."/>
        </authorList>
    </citation>
    <scope>NUCLEOTIDE SEQUENCE [LARGE SCALE GENOMIC DNA]</scope>
    <source>
        <strain evidence="1 2">A1-XYC3</strain>
    </source>
</reference>
<evidence type="ECO:0000313" key="2">
    <source>
        <dbReference type="Proteomes" id="UP001281656"/>
    </source>
</evidence>
<organism evidence="1 2">
    <name type="scientific">Clostridium tanneri</name>
    <dbReference type="NCBI Taxonomy" id="3037988"/>
    <lineage>
        <taxon>Bacteria</taxon>
        <taxon>Bacillati</taxon>
        <taxon>Bacillota</taxon>
        <taxon>Clostridia</taxon>
        <taxon>Eubacteriales</taxon>
        <taxon>Clostridiaceae</taxon>
        <taxon>Clostridium</taxon>
    </lineage>
</organism>
<comment type="caution">
    <text evidence="1">The sequence shown here is derived from an EMBL/GenBank/DDBJ whole genome shotgun (WGS) entry which is preliminary data.</text>
</comment>